<feature type="non-terminal residue" evidence="2">
    <location>
        <position position="1"/>
    </location>
</feature>
<accession>A0AAW2JB20</accession>
<keyword evidence="2" id="KW-0645">Protease</keyword>
<dbReference type="AlphaFoldDB" id="A0AAW2JB20"/>
<dbReference type="EMBL" id="JACGWK010001336">
    <property type="protein sequence ID" value="KAL0290783.1"/>
    <property type="molecule type" value="Genomic_DNA"/>
</dbReference>
<evidence type="ECO:0000313" key="2">
    <source>
        <dbReference type="EMBL" id="KAL0290783.1"/>
    </source>
</evidence>
<evidence type="ECO:0000256" key="1">
    <source>
        <dbReference type="ARBA" id="ARBA00009431"/>
    </source>
</evidence>
<keyword evidence="2" id="KW-0378">Hydrolase</keyword>
<dbReference type="SUPFAM" id="SSF53474">
    <property type="entry name" value="alpha/beta-Hydrolases"/>
    <property type="match status" value="1"/>
</dbReference>
<dbReference type="InterPro" id="IPR001563">
    <property type="entry name" value="Peptidase_S10"/>
</dbReference>
<dbReference type="Gene3D" id="3.40.50.11320">
    <property type="match status" value="1"/>
</dbReference>
<sequence>KIMFVLFIYGRMISLHRKLLTFVSGDHDMTAPHISTEKWIESLKVPIKSDWRPWFVENQIGGYTMQYAQGDYELTYATVKGGGHTNPEYRPKESFVMFDRWIHQSAL</sequence>
<organism evidence="2">
    <name type="scientific">Sesamum angustifolium</name>
    <dbReference type="NCBI Taxonomy" id="2727405"/>
    <lineage>
        <taxon>Eukaryota</taxon>
        <taxon>Viridiplantae</taxon>
        <taxon>Streptophyta</taxon>
        <taxon>Embryophyta</taxon>
        <taxon>Tracheophyta</taxon>
        <taxon>Spermatophyta</taxon>
        <taxon>Magnoliopsida</taxon>
        <taxon>eudicotyledons</taxon>
        <taxon>Gunneridae</taxon>
        <taxon>Pentapetalae</taxon>
        <taxon>asterids</taxon>
        <taxon>lamiids</taxon>
        <taxon>Lamiales</taxon>
        <taxon>Pedaliaceae</taxon>
        <taxon>Sesamum</taxon>
    </lineage>
</organism>
<dbReference type="InterPro" id="IPR029058">
    <property type="entry name" value="AB_hydrolase_fold"/>
</dbReference>
<name>A0AAW2JB20_9LAMI</name>
<protein>
    <submittedName>
        <fullName evidence="2">Serine carboxypeptidase-like 18</fullName>
    </submittedName>
</protein>
<proteinExistence type="inferred from homology"/>
<reference evidence="2" key="1">
    <citation type="submission" date="2020-06" db="EMBL/GenBank/DDBJ databases">
        <authorList>
            <person name="Li T."/>
            <person name="Hu X."/>
            <person name="Zhang T."/>
            <person name="Song X."/>
            <person name="Zhang H."/>
            <person name="Dai N."/>
            <person name="Sheng W."/>
            <person name="Hou X."/>
            <person name="Wei L."/>
        </authorList>
    </citation>
    <scope>NUCLEOTIDE SEQUENCE</scope>
    <source>
        <strain evidence="2">G01</strain>
        <tissue evidence="2">Leaf</tissue>
    </source>
</reference>
<comment type="caution">
    <text evidence="2">The sequence shown here is derived from an EMBL/GenBank/DDBJ whole genome shotgun (WGS) entry which is preliminary data.</text>
</comment>
<comment type="similarity">
    <text evidence="1">Belongs to the peptidase S10 family.</text>
</comment>
<dbReference type="GO" id="GO:0006508">
    <property type="term" value="P:proteolysis"/>
    <property type="evidence" value="ECO:0007669"/>
    <property type="project" value="InterPro"/>
</dbReference>
<dbReference type="GO" id="GO:0004185">
    <property type="term" value="F:serine-type carboxypeptidase activity"/>
    <property type="evidence" value="ECO:0007669"/>
    <property type="project" value="InterPro"/>
</dbReference>
<reference evidence="2" key="2">
    <citation type="journal article" date="2024" name="Plant">
        <title>Genomic evolution and insights into agronomic trait innovations of Sesamum species.</title>
        <authorList>
            <person name="Miao H."/>
            <person name="Wang L."/>
            <person name="Qu L."/>
            <person name="Liu H."/>
            <person name="Sun Y."/>
            <person name="Le M."/>
            <person name="Wang Q."/>
            <person name="Wei S."/>
            <person name="Zheng Y."/>
            <person name="Lin W."/>
            <person name="Duan Y."/>
            <person name="Cao H."/>
            <person name="Xiong S."/>
            <person name="Wang X."/>
            <person name="Wei L."/>
            <person name="Li C."/>
            <person name="Ma Q."/>
            <person name="Ju M."/>
            <person name="Zhao R."/>
            <person name="Li G."/>
            <person name="Mu C."/>
            <person name="Tian Q."/>
            <person name="Mei H."/>
            <person name="Zhang T."/>
            <person name="Gao T."/>
            <person name="Zhang H."/>
        </authorList>
    </citation>
    <scope>NUCLEOTIDE SEQUENCE</scope>
    <source>
        <strain evidence="2">G01</strain>
    </source>
</reference>
<keyword evidence="2" id="KW-0121">Carboxypeptidase</keyword>
<gene>
    <name evidence="2" type="ORF">Sangu_2558800</name>
</gene>
<dbReference type="Pfam" id="PF00450">
    <property type="entry name" value="Peptidase_S10"/>
    <property type="match status" value="1"/>
</dbReference>